<name>A0A5C0VKF7_9SPHI</name>
<dbReference type="PANTHER" id="PTHR30327">
    <property type="entry name" value="UNCHARACTERIZED PROTEIN YQGE"/>
    <property type="match status" value="1"/>
</dbReference>
<dbReference type="KEGG" id="pej:FYC62_08125"/>
<dbReference type="PANTHER" id="PTHR30327:SF1">
    <property type="entry name" value="UPF0301 PROTEIN YQGE"/>
    <property type="match status" value="1"/>
</dbReference>
<proteinExistence type="inferred from homology"/>
<evidence type="ECO:0000313" key="2">
    <source>
        <dbReference type="EMBL" id="QEK51630.1"/>
    </source>
</evidence>
<dbReference type="Gene3D" id="3.40.1740.10">
    <property type="entry name" value="VC0467-like"/>
    <property type="match status" value="1"/>
</dbReference>
<accession>A0A5C0VKF7</accession>
<dbReference type="Pfam" id="PF02622">
    <property type="entry name" value="DUF179"/>
    <property type="match status" value="1"/>
</dbReference>
<organism evidence="2 3">
    <name type="scientific">Pedobacter aquae</name>
    <dbReference type="NCBI Taxonomy" id="2605747"/>
    <lineage>
        <taxon>Bacteria</taxon>
        <taxon>Pseudomonadati</taxon>
        <taxon>Bacteroidota</taxon>
        <taxon>Sphingobacteriia</taxon>
        <taxon>Sphingobacteriales</taxon>
        <taxon>Sphingobacteriaceae</taxon>
        <taxon>Pedobacter</taxon>
    </lineage>
</organism>
<dbReference type="AlphaFoldDB" id="A0A5C0VKF7"/>
<gene>
    <name evidence="2" type="ORF">FYC62_08125</name>
</gene>
<dbReference type="InterPro" id="IPR003774">
    <property type="entry name" value="AlgH-like"/>
</dbReference>
<reference evidence="2 3" key="1">
    <citation type="submission" date="2019-08" db="EMBL/GenBank/DDBJ databases">
        <title>Pedobacter sp. nov., isolated from Han river, South Korea.</title>
        <authorList>
            <person name="Lee D.-H."/>
            <person name="Kim Y.-S."/>
            <person name="Hwang E.-M."/>
            <person name="Le Tran T.C."/>
            <person name="Cha C.-J."/>
        </authorList>
    </citation>
    <scope>NUCLEOTIDE SEQUENCE [LARGE SCALE GENOMIC DNA]</scope>
    <source>
        <strain evidence="2 3">CJ43</strain>
    </source>
</reference>
<dbReference type="GO" id="GO:0005829">
    <property type="term" value="C:cytosol"/>
    <property type="evidence" value="ECO:0007669"/>
    <property type="project" value="TreeGrafter"/>
</dbReference>
<dbReference type="RefSeq" id="WP_149074588.1">
    <property type="nucleotide sequence ID" value="NZ_CP043329.1"/>
</dbReference>
<dbReference type="EMBL" id="CP043329">
    <property type="protein sequence ID" value="QEK51630.1"/>
    <property type="molecule type" value="Genomic_DNA"/>
</dbReference>
<comment type="similarity">
    <text evidence="1">Belongs to the UPF0301 (AlgH) family.</text>
</comment>
<sequence>MLSKVLPKVGDLLISEPFMLDENFKRSVVLLTERGDEGDVGYVLNHKSNLLLKDVVADCWDANFLIHIGGPVANGTLNFIHCCPDKIPGGTPIGKDLFWGGDFETLKLQINSYNITESEIKFFIGYSGWDKGQLVAEINENSWIVSDQYNPAMIFEYSDKNIWKEAILNLGVKYAHVANFPENPEWN</sequence>
<keyword evidence="3" id="KW-1185">Reference proteome</keyword>
<dbReference type="SUPFAM" id="SSF143456">
    <property type="entry name" value="VC0467-like"/>
    <property type="match status" value="1"/>
</dbReference>
<evidence type="ECO:0000256" key="1">
    <source>
        <dbReference type="ARBA" id="ARBA00009600"/>
    </source>
</evidence>
<dbReference type="Proteomes" id="UP000323653">
    <property type="component" value="Chromosome"/>
</dbReference>
<evidence type="ECO:0000313" key="3">
    <source>
        <dbReference type="Proteomes" id="UP000323653"/>
    </source>
</evidence>
<protein>
    <submittedName>
        <fullName evidence="2">YqgE/AlgH family protein</fullName>
    </submittedName>
</protein>